<sequence>MRQQREPIAFGWVDDEVSTAPDRDRAQVSRLARRLGYRVMWPDVRSVLPVADQVRNAAAEVVIMPEPGHLGPLELNRVMGVADVETVLPRLSFARWSTAGTGR</sequence>
<gene>
    <name evidence="1" type="ORF">HGA13_30035</name>
</gene>
<dbReference type="RefSeq" id="WP_068040832.1">
    <property type="nucleotide sequence ID" value="NZ_JAAXOO010000008.1"/>
</dbReference>
<accession>A0A846XLU4</accession>
<evidence type="ECO:0000313" key="1">
    <source>
        <dbReference type="EMBL" id="NKY37278.1"/>
    </source>
</evidence>
<dbReference type="EMBL" id="JAAXOO010000008">
    <property type="protein sequence ID" value="NKY37278.1"/>
    <property type="molecule type" value="Genomic_DNA"/>
</dbReference>
<dbReference type="Proteomes" id="UP000565715">
    <property type="component" value="Unassembled WGS sequence"/>
</dbReference>
<comment type="caution">
    <text evidence="1">The sequence shown here is derived from an EMBL/GenBank/DDBJ whole genome shotgun (WGS) entry which is preliminary data.</text>
</comment>
<dbReference type="AlphaFoldDB" id="A0A846XLU4"/>
<reference evidence="1 2" key="1">
    <citation type="submission" date="2020-04" db="EMBL/GenBank/DDBJ databases">
        <title>MicrobeNet Type strains.</title>
        <authorList>
            <person name="Nicholson A.C."/>
        </authorList>
    </citation>
    <scope>NUCLEOTIDE SEQUENCE [LARGE SCALE GENOMIC DNA]</scope>
    <source>
        <strain evidence="1 2">DSM 45078</strain>
    </source>
</reference>
<name>A0A846XLU4_9NOCA</name>
<protein>
    <submittedName>
        <fullName evidence="1">Uncharacterized protein</fullName>
    </submittedName>
</protein>
<evidence type="ECO:0000313" key="2">
    <source>
        <dbReference type="Proteomes" id="UP000565715"/>
    </source>
</evidence>
<keyword evidence="2" id="KW-1185">Reference proteome</keyword>
<organism evidence="1 2">
    <name type="scientific">Nocardia speluncae</name>
    <dbReference type="NCBI Taxonomy" id="419477"/>
    <lineage>
        <taxon>Bacteria</taxon>
        <taxon>Bacillati</taxon>
        <taxon>Actinomycetota</taxon>
        <taxon>Actinomycetes</taxon>
        <taxon>Mycobacteriales</taxon>
        <taxon>Nocardiaceae</taxon>
        <taxon>Nocardia</taxon>
    </lineage>
</organism>
<proteinExistence type="predicted"/>